<feature type="region of interest" description="Disordered" evidence="1">
    <location>
        <begin position="198"/>
        <end position="229"/>
    </location>
</feature>
<organism evidence="3 4">
    <name type="scientific">Sediminivirga luteola</name>
    <dbReference type="NCBI Taxonomy" id="1774748"/>
    <lineage>
        <taxon>Bacteria</taxon>
        <taxon>Bacillati</taxon>
        <taxon>Actinomycetota</taxon>
        <taxon>Actinomycetes</taxon>
        <taxon>Micrococcales</taxon>
        <taxon>Brevibacteriaceae</taxon>
        <taxon>Sediminivirga</taxon>
    </lineage>
</organism>
<proteinExistence type="predicted"/>
<feature type="compositionally biased region" description="Low complexity" evidence="1">
    <location>
        <begin position="211"/>
        <end position="229"/>
    </location>
</feature>
<dbReference type="Proteomes" id="UP000616114">
    <property type="component" value="Unassembled WGS sequence"/>
</dbReference>
<feature type="region of interest" description="Disordered" evidence="1">
    <location>
        <begin position="1"/>
        <end position="52"/>
    </location>
</feature>
<reference evidence="3" key="2">
    <citation type="submission" date="2020-09" db="EMBL/GenBank/DDBJ databases">
        <authorList>
            <person name="Sun Q."/>
            <person name="Zhou Y."/>
        </authorList>
    </citation>
    <scope>NUCLEOTIDE SEQUENCE</scope>
    <source>
        <strain evidence="3">CGMCC 1.12785</strain>
    </source>
</reference>
<dbReference type="EMBL" id="BMFY01000002">
    <property type="protein sequence ID" value="GGA05354.1"/>
    <property type="molecule type" value="Genomic_DNA"/>
</dbReference>
<dbReference type="AlphaFoldDB" id="A0A8J2TVS5"/>
<name>A0A8J2TVS5_9MICO</name>
<dbReference type="RefSeq" id="WP_188549372.1">
    <property type="nucleotide sequence ID" value="NZ_BMFY01000002.1"/>
</dbReference>
<dbReference type="InterPro" id="IPR048037">
    <property type="entry name" value="DmmA-like_C"/>
</dbReference>
<sequence>MTSTLTGTGSGPGTSPAHRHGDRSAPIDRTGSRTAATVPPHASIPAPGEQDTAAGGGRLALIRCGAAAEAAGAWPEAVWDVVVDGSYEALDALLAEARVGMRFLVTGPEAEVYAVRARLREAGAIDEEISLLVTDRSRIRVYCAHCQHTHLHEARVNETVFCPGCRRRLIVHYHFSRQRAAYLGYMVDAEVGDGAAGDADAVENRPRHAVAAGPADAPAGTAGPPGTPR</sequence>
<keyword evidence="4" id="KW-1185">Reference proteome</keyword>
<evidence type="ECO:0000259" key="2">
    <source>
        <dbReference type="Pfam" id="PF22289"/>
    </source>
</evidence>
<dbReference type="NCBIfam" id="NF041259">
    <property type="entry name" value="mono_DmmA_fam"/>
    <property type="match status" value="1"/>
</dbReference>
<comment type="caution">
    <text evidence="3">The sequence shown here is derived from an EMBL/GenBank/DDBJ whole genome shotgun (WGS) entry which is preliminary data.</text>
</comment>
<dbReference type="Pfam" id="PF22289">
    <property type="entry name" value="DmmA-like_C"/>
    <property type="match status" value="1"/>
</dbReference>
<evidence type="ECO:0000313" key="3">
    <source>
        <dbReference type="EMBL" id="GGA05354.1"/>
    </source>
</evidence>
<evidence type="ECO:0000256" key="1">
    <source>
        <dbReference type="SAM" id="MobiDB-lite"/>
    </source>
</evidence>
<reference evidence="3" key="1">
    <citation type="journal article" date="2014" name="Int. J. Syst. Evol. Microbiol.">
        <title>Complete genome sequence of Corynebacterium casei LMG S-19264T (=DSM 44701T), isolated from a smear-ripened cheese.</title>
        <authorList>
            <consortium name="US DOE Joint Genome Institute (JGI-PGF)"/>
            <person name="Walter F."/>
            <person name="Albersmeier A."/>
            <person name="Kalinowski J."/>
            <person name="Ruckert C."/>
        </authorList>
    </citation>
    <scope>NUCLEOTIDE SEQUENCE</scope>
    <source>
        <strain evidence="3">CGMCC 1.12785</strain>
    </source>
</reference>
<feature type="domain" description="Dimethylamine monooxygenase subunit DmmA-like C-terminal" evidence="2">
    <location>
        <begin position="140"/>
        <end position="184"/>
    </location>
</feature>
<protein>
    <recommendedName>
        <fullName evidence="2">Dimethylamine monooxygenase subunit DmmA-like C-terminal domain-containing protein</fullName>
    </recommendedName>
</protein>
<evidence type="ECO:0000313" key="4">
    <source>
        <dbReference type="Proteomes" id="UP000616114"/>
    </source>
</evidence>
<accession>A0A8J2TVS5</accession>
<gene>
    <name evidence="3" type="ORF">GCM10011333_05310</name>
</gene>